<dbReference type="EMBL" id="PDEP01000002">
    <property type="protein sequence ID" value="PEN08693.1"/>
    <property type="molecule type" value="Genomic_DNA"/>
</dbReference>
<evidence type="ECO:0000256" key="1">
    <source>
        <dbReference type="ARBA" id="ARBA00003670"/>
    </source>
</evidence>
<protein>
    <recommendedName>
        <fullName evidence="2">Phosphoenolpyruvate carboxylase</fullName>
    </recommendedName>
</protein>
<evidence type="ECO:0000313" key="5">
    <source>
        <dbReference type="Proteomes" id="UP000221024"/>
    </source>
</evidence>
<feature type="active site" evidence="3">
    <location>
        <position position="577"/>
    </location>
</feature>
<dbReference type="GO" id="GO:0015977">
    <property type="term" value="P:carbon fixation"/>
    <property type="evidence" value="ECO:0007669"/>
    <property type="project" value="InterPro"/>
</dbReference>
<evidence type="ECO:0000256" key="3">
    <source>
        <dbReference type="PROSITE-ProRule" id="PRU10112"/>
    </source>
</evidence>
<dbReference type="InterPro" id="IPR021135">
    <property type="entry name" value="PEP_COase"/>
</dbReference>
<proteinExistence type="predicted"/>
<comment type="caution">
    <text evidence="4">The sequence shown here is derived from an EMBL/GenBank/DDBJ whole genome shotgun (WGS) entry which is preliminary data.</text>
</comment>
<evidence type="ECO:0000256" key="2">
    <source>
        <dbReference type="ARBA" id="ARBA00022419"/>
    </source>
</evidence>
<keyword evidence="4" id="KW-0670">Pyruvate</keyword>
<dbReference type="InterPro" id="IPR015813">
    <property type="entry name" value="Pyrv/PenolPyrv_kinase-like_dom"/>
</dbReference>
<dbReference type="GO" id="GO:0008964">
    <property type="term" value="F:phosphoenolpyruvate carboxylase activity"/>
    <property type="evidence" value="ECO:0007669"/>
    <property type="project" value="InterPro"/>
</dbReference>
<dbReference type="SUPFAM" id="SSF51621">
    <property type="entry name" value="Phosphoenolpyruvate/pyruvate domain"/>
    <property type="match status" value="1"/>
</dbReference>
<evidence type="ECO:0000313" key="4">
    <source>
        <dbReference type="EMBL" id="PEN08693.1"/>
    </source>
</evidence>
<dbReference type="InterPro" id="IPR033129">
    <property type="entry name" value="PEPCASE_His_AS"/>
</dbReference>
<dbReference type="GO" id="GO:0006099">
    <property type="term" value="P:tricarboxylic acid cycle"/>
    <property type="evidence" value="ECO:0007669"/>
    <property type="project" value="InterPro"/>
</dbReference>
<comment type="function">
    <text evidence="1">Forms oxaloacetate, a four-carbon dicarboxylic acid source for the tricarboxylic acid cycle.</text>
</comment>
<organism evidence="4 5">
    <name type="scientific">Longimonas halophila</name>
    <dbReference type="NCBI Taxonomy" id="1469170"/>
    <lineage>
        <taxon>Bacteria</taxon>
        <taxon>Pseudomonadati</taxon>
        <taxon>Rhodothermota</taxon>
        <taxon>Rhodothermia</taxon>
        <taxon>Rhodothermales</taxon>
        <taxon>Salisaetaceae</taxon>
        <taxon>Longimonas</taxon>
    </lineage>
</organism>
<reference evidence="4 5" key="1">
    <citation type="submission" date="2017-10" db="EMBL/GenBank/DDBJ databases">
        <title>Draft genome of Longimonas halophila.</title>
        <authorList>
            <person name="Goh K.M."/>
            <person name="Shamsir M.S."/>
            <person name="Lim S.W."/>
        </authorList>
    </citation>
    <scope>NUCLEOTIDE SEQUENCE [LARGE SCALE GENOMIC DNA]</scope>
    <source>
        <strain evidence="4 5">KCTC 42399</strain>
    </source>
</reference>
<dbReference type="PANTHER" id="PTHR30523">
    <property type="entry name" value="PHOSPHOENOLPYRUVATE CARBOXYLASE"/>
    <property type="match status" value="1"/>
</dbReference>
<dbReference type="Pfam" id="PF00311">
    <property type="entry name" value="PEPcase"/>
    <property type="match status" value="1"/>
</dbReference>
<dbReference type="RefSeq" id="WP_098061088.1">
    <property type="nucleotide sequence ID" value="NZ_PDEP01000002.1"/>
</dbReference>
<dbReference type="PANTHER" id="PTHR30523:SF32">
    <property type="entry name" value="PHOSPHOENOLPYRUVATE CARBOXYLASE"/>
    <property type="match status" value="1"/>
</dbReference>
<dbReference type="OrthoDB" id="9768133at2"/>
<dbReference type="PRINTS" id="PR00150">
    <property type="entry name" value="PEPCARBXLASE"/>
</dbReference>
<gene>
    <name evidence="4" type="ORF">CRI93_02745</name>
</gene>
<sequence length="934" mass="105644">MYFSTTDDSIQLPKIREDFSYLQDCFVQMLRESGEAEIAALFNGEQRPNSLDDPQKLSKAFTLVFQLMTIVEENAAVQLRRTLEDEHGLTRISGLWGRTLDDLQASGFTDKQIAERLPEMRIEPVFTAHPTESKRSTVIDQLRAIYLLMVKRENQMWSENEAEQIRDDILAAMQRLWLTGQVFLEKPSIGDELRNVLHYLVNVFPSVLPALDQRLRTAWRETGFDPDLIDSRTQLPQVRFGNWVGGDRDGHPFVTDEVTEATLLKLRKHALQQLKSGLNDLAQKVSVSAFEVDVPDRLRARIDQLAERAIDAASALDRNPGEPWRQYLNLMQQRLPLTKNGDPVRDPDPDHYYQSAEAVLDDLDLFTQSLHEIDAALISARDVEPVARNVEAFGFHLAALDIRQNSSFHDAAVAQLLMEAGIEDGSHFADWTEERRLRFLNEELQTTRPFVRPTQEIGEEADAVLSCYRVLYQYIERYGSAGIGSLIVSMTRSLSDLLVVYLLCREAGLLQKQEGEMVCLLPVVPLLETIQDLERGPKILDAFLSHPITKRSIDHQARQHDGRRSQQIMVGYSDSNKDGGILASLWSLNKAQRALNDVADKHDISLQFFHGRGGTISRGAGPTHRFIAGLPPESMHGDMRLTEQGEVIANKYANPVTALYNLELLQAGTTGLTLGVFDKTNVVADASDNTPAPNLTTSRAHLEQIVDRLYAHSLESYQDLVQSDDFVRFFAQATPIDIIEKSRIGSRPARRTGQRTFDDLRAIPWVFSWSQSRYFLTGWYGVGSALKTLQNERPADFKTLSANAINYMPFRYVITNASSAIALVDTGIMEQWAHLVDDQEIADYYLNKIVDAYHTTRAMLETLYGHDLRERRPRVYEMIDLRSKRLTPLHQLQIDQISTWRALKKHGKTDEAEAMLPDMLLVLNAISSGLGSTG</sequence>
<dbReference type="PROSITE" id="PS00393">
    <property type="entry name" value="PEPCASE_2"/>
    <property type="match status" value="1"/>
</dbReference>
<keyword evidence="5" id="KW-1185">Reference proteome</keyword>
<dbReference type="GO" id="GO:0005829">
    <property type="term" value="C:cytosol"/>
    <property type="evidence" value="ECO:0007669"/>
    <property type="project" value="TreeGrafter"/>
</dbReference>
<name>A0A2H3NZZ8_9BACT</name>
<dbReference type="Proteomes" id="UP000221024">
    <property type="component" value="Unassembled WGS sequence"/>
</dbReference>
<dbReference type="Gene3D" id="1.20.1440.90">
    <property type="entry name" value="Phosphoenolpyruvate/pyruvate domain"/>
    <property type="match status" value="1"/>
</dbReference>
<dbReference type="AlphaFoldDB" id="A0A2H3NZZ8"/>
<accession>A0A2H3NZZ8</accession>